<gene>
    <name evidence="1" type="ORF">GQF63_13805</name>
</gene>
<keyword evidence="2" id="KW-1185">Reference proteome</keyword>
<dbReference type="EMBL" id="WSQA01000010">
    <property type="protein sequence ID" value="MVZ63106.1"/>
    <property type="molecule type" value="Genomic_DNA"/>
</dbReference>
<dbReference type="Proteomes" id="UP000435036">
    <property type="component" value="Unassembled WGS sequence"/>
</dbReference>
<protein>
    <submittedName>
        <fullName evidence="1">N-acetylglutamate synthase</fullName>
    </submittedName>
</protein>
<evidence type="ECO:0000313" key="2">
    <source>
        <dbReference type="Proteomes" id="UP000435036"/>
    </source>
</evidence>
<proteinExistence type="predicted"/>
<organism evidence="1 2">
    <name type="scientific">Sphingobacterium humi</name>
    <dbReference type="NCBI Taxonomy" id="1796905"/>
    <lineage>
        <taxon>Bacteria</taxon>
        <taxon>Pseudomonadati</taxon>
        <taxon>Bacteroidota</taxon>
        <taxon>Sphingobacteriia</taxon>
        <taxon>Sphingobacteriales</taxon>
        <taxon>Sphingobacteriaceae</taxon>
        <taxon>Sphingobacterium</taxon>
    </lineage>
</organism>
<sequence>MMNVRSINYHNRHFRVLQNSASGESSGDTEFHYKHIGRIVFADYMGGNIQYGHLLGSVDEYGTLEFYYHQVNLAGELRCGHCKSRPEILTDGRIRLHESWTWTHGATGAGESIVEELAP</sequence>
<dbReference type="InterPro" id="IPR058595">
    <property type="entry name" value="Avidin-like"/>
</dbReference>
<comment type="caution">
    <text evidence="1">The sequence shown here is derived from an EMBL/GenBank/DDBJ whole genome shotgun (WGS) entry which is preliminary data.</text>
</comment>
<evidence type="ECO:0000313" key="1">
    <source>
        <dbReference type="EMBL" id="MVZ63106.1"/>
    </source>
</evidence>
<accession>A0A6N8L167</accession>
<reference evidence="1 2" key="1">
    <citation type="submission" date="2019-12" db="EMBL/GenBank/DDBJ databases">
        <authorList>
            <person name="Dong K."/>
        </authorList>
    </citation>
    <scope>NUCLEOTIDE SEQUENCE [LARGE SCALE GENOMIC DNA]</scope>
    <source>
        <strain evidence="1 2">JCM 31225</strain>
    </source>
</reference>
<dbReference type="AlphaFoldDB" id="A0A6N8L167"/>
<dbReference type="Pfam" id="PF26421">
    <property type="entry name" value="Avidin_like"/>
    <property type="match status" value="1"/>
</dbReference>
<name>A0A6N8L167_9SPHI</name>
<dbReference type="OrthoDB" id="5684515at2"/>